<gene>
    <name evidence="1" type="ORF">EV213_102153</name>
</gene>
<protein>
    <submittedName>
        <fullName evidence="1">Uncharacterized protein</fullName>
    </submittedName>
</protein>
<dbReference type="EMBL" id="SNYJ01000002">
    <property type="protein sequence ID" value="TDQ42123.1"/>
    <property type="molecule type" value="Genomic_DNA"/>
</dbReference>
<reference evidence="1 2" key="1">
    <citation type="submission" date="2019-03" db="EMBL/GenBank/DDBJ databases">
        <title>Genomic Encyclopedia of Type Strains, Phase IV (KMG-IV): sequencing the most valuable type-strain genomes for metagenomic binning, comparative biology and taxonomic classification.</title>
        <authorList>
            <person name="Goeker M."/>
        </authorList>
    </citation>
    <scope>NUCLEOTIDE SEQUENCE [LARGE SCALE GENOMIC DNA]</scope>
    <source>
        <strain evidence="1 2">DSM 28697</strain>
    </source>
</reference>
<dbReference type="AlphaFoldDB" id="A0A4R6UAP2"/>
<keyword evidence="2" id="KW-1185">Reference proteome</keyword>
<dbReference type="Proteomes" id="UP000295632">
    <property type="component" value="Unassembled WGS sequence"/>
</dbReference>
<accession>A0A4R6UAP2</accession>
<proteinExistence type="predicted"/>
<comment type="caution">
    <text evidence="1">The sequence shown here is derived from an EMBL/GenBank/DDBJ whole genome shotgun (WGS) entry which is preliminary data.</text>
</comment>
<sequence length="45" mass="5145">MQSYITLYSIYSAVDVCLDNLRSEKSTSTPAVLEWTRGDIDQWTS</sequence>
<name>A0A4R6UAP2_9BACI</name>
<evidence type="ECO:0000313" key="1">
    <source>
        <dbReference type="EMBL" id="TDQ42123.1"/>
    </source>
</evidence>
<evidence type="ECO:0000313" key="2">
    <source>
        <dbReference type="Proteomes" id="UP000295632"/>
    </source>
</evidence>
<organism evidence="1 2">
    <name type="scientific">Aureibacillus halotolerans</name>
    <dbReference type="NCBI Taxonomy" id="1508390"/>
    <lineage>
        <taxon>Bacteria</taxon>
        <taxon>Bacillati</taxon>
        <taxon>Bacillota</taxon>
        <taxon>Bacilli</taxon>
        <taxon>Bacillales</taxon>
        <taxon>Bacillaceae</taxon>
        <taxon>Aureibacillus</taxon>
    </lineage>
</organism>